<dbReference type="SUPFAM" id="SSF52091">
    <property type="entry name" value="SpoIIaa-like"/>
    <property type="match status" value="1"/>
</dbReference>
<dbReference type="AlphaFoldDB" id="A0A1J1IQI7"/>
<accession>A0A1J1IQI7</accession>
<dbReference type="STRING" id="568069.A0A1J1IQI7"/>
<dbReference type="PROSITE" id="PS50801">
    <property type="entry name" value="STAS"/>
    <property type="match status" value="1"/>
</dbReference>
<evidence type="ECO:0000256" key="1">
    <source>
        <dbReference type="ARBA" id="ARBA00004141"/>
    </source>
</evidence>
<dbReference type="GO" id="GO:0016020">
    <property type="term" value="C:membrane"/>
    <property type="evidence" value="ECO:0007669"/>
    <property type="project" value="UniProtKB-SubCell"/>
</dbReference>
<dbReference type="InterPro" id="IPR002645">
    <property type="entry name" value="STAS_dom"/>
</dbReference>
<feature type="transmembrane region" description="Helical" evidence="5">
    <location>
        <begin position="417"/>
        <end position="442"/>
    </location>
</feature>
<evidence type="ECO:0000259" key="6">
    <source>
        <dbReference type="PROSITE" id="PS50801"/>
    </source>
</evidence>
<feature type="transmembrane region" description="Helical" evidence="5">
    <location>
        <begin position="21"/>
        <end position="43"/>
    </location>
</feature>
<proteinExistence type="predicted"/>
<comment type="subcellular location">
    <subcellularLocation>
        <location evidence="1">Membrane</location>
        <topology evidence="1">Multi-pass membrane protein</topology>
    </subcellularLocation>
</comment>
<feature type="transmembrane region" description="Helical" evidence="5">
    <location>
        <begin position="119"/>
        <end position="145"/>
    </location>
</feature>
<dbReference type="Proteomes" id="UP000183832">
    <property type="component" value="Unassembled WGS sequence"/>
</dbReference>
<dbReference type="Pfam" id="PF00916">
    <property type="entry name" value="Sulfate_transp"/>
    <property type="match status" value="1"/>
</dbReference>
<evidence type="ECO:0000256" key="2">
    <source>
        <dbReference type="ARBA" id="ARBA00022692"/>
    </source>
</evidence>
<feature type="transmembrane region" description="Helical" evidence="5">
    <location>
        <begin position="94"/>
        <end position="113"/>
    </location>
</feature>
<evidence type="ECO:0000256" key="5">
    <source>
        <dbReference type="SAM" id="Phobius"/>
    </source>
</evidence>
<dbReference type="PANTHER" id="PTHR11814">
    <property type="entry name" value="SULFATE TRANSPORTER"/>
    <property type="match status" value="1"/>
</dbReference>
<feature type="transmembrane region" description="Helical" evidence="5">
    <location>
        <begin position="362"/>
        <end position="381"/>
    </location>
</feature>
<dbReference type="InterPro" id="IPR011547">
    <property type="entry name" value="SLC26A/SulP_dom"/>
</dbReference>
<dbReference type="InterPro" id="IPR036513">
    <property type="entry name" value="STAS_dom_sf"/>
</dbReference>
<keyword evidence="8" id="KW-1185">Reference proteome</keyword>
<dbReference type="Pfam" id="PF01740">
    <property type="entry name" value="STAS"/>
    <property type="match status" value="1"/>
</dbReference>
<organism evidence="7 8">
    <name type="scientific">Clunio marinus</name>
    <dbReference type="NCBI Taxonomy" id="568069"/>
    <lineage>
        <taxon>Eukaryota</taxon>
        <taxon>Metazoa</taxon>
        <taxon>Ecdysozoa</taxon>
        <taxon>Arthropoda</taxon>
        <taxon>Hexapoda</taxon>
        <taxon>Insecta</taxon>
        <taxon>Pterygota</taxon>
        <taxon>Neoptera</taxon>
        <taxon>Endopterygota</taxon>
        <taxon>Diptera</taxon>
        <taxon>Nematocera</taxon>
        <taxon>Chironomoidea</taxon>
        <taxon>Chironomidae</taxon>
        <taxon>Clunio</taxon>
    </lineage>
</organism>
<sequence length="608" mass="65552">MGLNQVEKILPGARWLRGYTAQFFISDLIAGITVGLTVLPQGLAYSTLAGLDPQYGLYSAFIGGVVYALLGGCREVTIGPTALLALMTSRHTGLGGVSGPHLAVLLCFLSGLVELLMAFLRLGALVDLISLPVTVGFTSATALIIGASQLKGLLGIQGSSGDSGFLSTISYVISKFHELSPTDALLGVGSITILLILRKLKDIKTPENASNERKFFGGLLWLISTARNAILVLFSSLVAYHAHQNGQMPFILTGKVRPGLPEMHLPPFETSFPLSNGTVVEMGFIDMVSELGSSIALVPIIAVLGNVAISKAFGGTGVDATQELIALSLSNIIGSFFSSIPVTGSFSRSAVNHASGVRTPIGGIYTGALVLFSLGFLTPYFPYMPRAALSAVIISAVIFMIEYEVVKPLWRCSRRELLTVALTLILSLCVSVEIGLISGVFLDVAFLVQRTARPVLTFDHCETESRVEYMMVKPRHSLLCFPAVEHVRNGINRAIQVREKFTNLIVFDCRNVQELDYTAAKGIGSLKKELENRSIHLILLGPSDDVKLVLKGSLKGNNVQHVDNDNELDNIFQELTSHRNELKEIVAPLLEQKNDDDITIMNATSIRK</sequence>
<feature type="transmembrane region" description="Helical" evidence="5">
    <location>
        <begin position="291"/>
        <end position="309"/>
    </location>
</feature>
<evidence type="ECO:0000256" key="3">
    <source>
        <dbReference type="ARBA" id="ARBA00022989"/>
    </source>
</evidence>
<keyword evidence="4 5" id="KW-0472">Membrane</keyword>
<feature type="transmembrane region" description="Helical" evidence="5">
    <location>
        <begin position="387"/>
        <end position="405"/>
    </location>
</feature>
<dbReference type="Gene3D" id="3.30.750.24">
    <property type="entry name" value="STAS domain"/>
    <property type="match status" value="1"/>
</dbReference>
<feature type="domain" description="STAS" evidence="6">
    <location>
        <begin position="479"/>
        <end position="551"/>
    </location>
</feature>
<gene>
    <name evidence="7" type="ORF">CLUMA_CG015202</name>
</gene>
<dbReference type="EMBL" id="CVRI01000057">
    <property type="protein sequence ID" value="CRL02479.1"/>
    <property type="molecule type" value="Genomic_DNA"/>
</dbReference>
<feature type="transmembrane region" description="Helical" evidence="5">
    <location>
        <begin position="55"/>
        <end position="73"/>
    </location>
</feature>
<dbReference type="OrthoDB" id="288203at2759"/>
<keyword evidence="3 5" id="KW-1133">Transmembrane helix</keyword>
<keyword evidence="2 5" id="KW-0812">Transmembrane</keyword>
<dbReference type="InterPro" id="IPR001902">
    <property type="entry name" value="SLC26A/SulP_fam"/>
</dbReference>
<reference evidence="7 8" key="1">
    <citation type="submission" date="2015-04" db="EMBL/GenBank/DDBJ databases">
        <authorList>
            <person name="Syromyatnikov M.Y."/>
            <person name="Popov V.N."/>
        </authorList>
    </citation>
    <scope>NUCLEOTIDE SEQUENCE [LARGE SCALE GENOMIC DNA]</scope>
</reference>
<dbReference type="GO" id="GO:0055085">
    <property type="term" value="P:transmembrane transport"/>
    <property type="evidence" value="ECO:0007669"/>
    <property type="project" value="InterPro"/>
</dbReference>
<evidence type="ECO:0000313" key="7">
    <source>
        <dbReference type="EMBL" id="CRL02479.1"/>
    </source>
</evidence>
<evidence type="ECO:0000313" key="8">
    <source>
        <dbReference type="Proteomes" id="UP000183832"/>
    </source>
</evidence>
<dbReference type="CDD" id="cd07042">
    <property type="entry name" value="STAS_SulP_like_sulfate_transporter"/>
    <property type="match status" value="1"/>
</dbReference>
<evidence type="ECO:0000256" key="4">
    <source>
        <dbReference type="ARBA" id="ARBA00023136"/>
    </source>
</evidence>
<protein>
    <submittedName>
        <fullName evidence="7">CLUMA_CG015202, isoform A</fullName>
    </submittedName>
</protein>
<feature type="transmembrane region" description="Helical" evidence="5">
    <location>
        <begin position="218"/>
        <end position="240"/>
    </location>
</feature>
<name>A0A1J1IQI7_9DIPT</name>